<name>A0ABN6RS12_9DEIO</name>
<dbReference type="Proteomes" id="UP001064971">
    <property type="component" value="Plasmid pDAETH-4"/>
</dbReference>
<dbReference type="EMBL" id="AP026564">
    <property type="protein sequence ID" value="BDP44864.1"/>
    <property type="molecule type" value="Genomic_DNA"/>
</dbReference>
<geneLocation type="plasmid" evidence="1 2">
    <name>pDAETH-4</name>
</geneLocation>
<evidence type="ECO:0000313" key="2">
    <source>
        <dbReference type="Proteomes" id="UP001064971"/>
    </source>
</evidence>
<dbReference type="RefSeq" id="WP_264778911.1">
    <property type="nucleotide sequence ID" value="NZ_AP026564.1"/>
</dbReference>
<evidence type="ECO:0000313" key="1">
    <source>
        <dbReference type="EMBL" id="BDP44864.1"/>
    </source>
</evidence>
<keyword evidence="1" id="KW-0614">Plasmid</keyword>
<organism evidence="1 2">
    <name type="scientific">Deinococcus aetherius</name>
    <dbReference type="NCBI Taxonomy" id="200252"/>
    <lineage>
        <taxon>Bacteria</taxon>
        <taxon>Thermotogati</taxon>
        <taxon>Deinococcota</taxon>
        <taxon>Deinococci</taxon>
        <taxon>Deinococcales</taxon>
        <taxon>Deinococcaceae</taxon>
        <taxon>Deinococcus</taxon>
    </lineage>
</organism>
<reference evidence="1" key="1">
    <citation type="submission" date="2022-07" db="EMBL/GenBank/DDBJ databases">
        <title>Complete Genome Sequence of the Radioresistant Bacterium Deinococcus aetherius ST0316, Isolated from the Air Dust collected in Lower Stratosphere above Japan.</title>
        <authorList>
            <person name="Satoh K."/>
            <person name="Hagiwara K."/>
            <person name="Katsumata K."/>
            <person name="Kubo A."/>
            <person name="Yokobori S."/>
            <person name="Yamagishi A."/>
            <person name="Oono Y."/>
            <person name="Narumi I."/>
        </authorList>
    </citation>
    <scope>NUCLEOTIDE SEQUENCE</scope>
    <source>
        <strain evidence="1">ST0316</strain>
        <plasmid evidence="1">pDAETH-4</plasmid>
    </source>
</reference>
<keyword evidence="2" id="KW-1185">Reference proteome</keyword>
<sequence>MTEHPRRAREERHARQIESLRVLRREVRRASREMGDLLSAARVGAARTRERLGYVPLPDRVPHYLHDLGLHAPEEPV</sequence>
<gene>
    <name evidence="1" type="ORF">DAETH_48330</name>
</gene>
<accession>A0ABN6RS12</accession>
<protein>
    <submittedName>
        <fullName evidence="1">Uncharacterized protein</fullName>
    </submittedName>
</protein>
<proteinExistence type="predicted"/>